<evidence type="ECO:0008006" key="4">
    <source>
        <dbReference type="Google" id="ProtNLM"/>
    </source>
</evidence>
<gene>
    <name evidence="2" type="ORF">N0V93_008283</name>
</gene>
<feature type="compositionally biased region" description="Polar residues" evidence="1">
    <location>
        <begin position="439"/>
        <end position="457"/>
    </location>
</feature>
<dbReference type="Gene3D" id="1.25.40.10">
    <property type="entry name" value="Tetratricopeptide repeat domain"/>
    <property type="match status" value="3"/>
</dbReference>
<dbReference type="InterPro" id="IPR053137">
    <property type="entry name" value="NLR-like"/>
</dbReference>
<comment type="caution">
    <text evidence="2">The sequence shown here is derived from an EMBL/GenBank/DDBJ whole genome shotgun (WGS) entry which is preliminary data.</text>
</comment>
<dbReference type="AlphaFoldDB" id="A0A9W8YPR7"/>
<dbReference type="Proteomes" id="UP001140453">
    <property type="component" value="Unassembled WGS sequence"/>
</dbReference>
<keyword evidence="3" id="KW-1185">Reference proteome</keyword>
<dbReference type="Pfam" id="PF13424">
    <property type="entry name" value="TPR_12"/>
    <property type="match status" value="2"/>
</dbReference>
<dbReference type="PANTHER" id="PTHR46082:SF6">
    <property type="entry name" value="AAA+ ATPASE DOMAIN-CONTAINING PROTEIN-RELATED"/>
    <property type="match status" value="1"/>
</dbReference>
<feature type="region of interest" description="Disordered" evidence="1">
    <location>
        <begin position="427"/>
        <end position="457"/>
    </location>
</feature>
<proteinExistence type="predicted"/>
<evidence type="ECO:0000313" key="2">
    <source>
        <dbReference type="EMBL" id="KAJ4387685.1"/>
    </source>
</evidence>
<dbReference type="EMBL" id="JAPEVB010000005">
    <property type="protein sequence ID" value="KAJ4387685.1"/>
    <property type="molecule type" value="Genomic_DNA"/>
</dbReference>
<organism evidence="2 3">
    <name type="scientific">Gnomoniopsis smithogilvyi</name>
    <dbReference type="NCBI Taxonomy" id="1191159"/>
    <lineage>
        <taxon>Eukaryota</taxon>
        <taxon>Fungi</taxon>
        <taxon>Dikarya</taxon>
        <taxon>Ascomycota</taxon>
        <taxon>Pezizomycotina</taxon>
        <taxon>Sordariomycetes</taxon>
        <taxon>Sordariomycetidae</taxon>
        <taxon>Diaporthales</taxon>
        <taxon>Gnomoniaceae</taxon>
        <taxon>Gnomoniopsis</taxon>
    </lineage>
</organism>
<dbReference type="InterPro" id="IPR011990">
    <property type="entry name" value="TPR-like_helical_dom_sf"/>
</dbReference>
<feature type="compositionally biased region" description="Basic and acidic residues" evidence="1">
    <location>
        <begin position="429"/>
        <end position="438"/>
    </location>
</feature>
<protein>
    <recommendedName>
        <fullName evidence="4">Kinesin light chain</fullName>
    </recommendedName>
</protein>
<evidence type="ECO:0000256" key="1">
    <source>
        <dbReference type="SAM" id="MobiDB-lite"/>
    </source>
</evidence>
<name>A0A9W8YPR7_9PEZI</name>
<evidence type="ECO:0000313" key="3">
    <source>
        <dbReference type="Proteomes" id="UP001140453"/>
    </source>
</evidence>
<reference evidence="2" key="1">
    <citation type="submission" date="2022-10" db="EMBL/GenBank/DDBJ databases">
        <title>Tapping the CABI collections for fungal endophytes: first genome assemblies for Collariella, Neodidymelliopsis, Ascochyta clinopodiicola, Didymella pomorum, Didymosphaeria variabile, Neocosmospora piperis and Neocucurbitaria cava.</title>
        <authorList>
            <person name="Hill R."/>
        </authorList>
    </citation>
    <scope>NUCLEOTIDE SEQUENCE</scope>
    <source>
        <strain evidence="2">IMI 355082</strain>
    </source>
</reference>
<dbReference type="SUPFAM" id="SSF48452">
    <property type="entry name" value="TPR-like"/>
    <property type="match status" value="2"/>
</dbReference>
<dbReference type="PANTHER" id="PTHR46082">
    <property type="entry name" value="ATP/GTP-BINDING PROTEIN-RELATED"/>
    <property type="match status" value="1"/>
</dbReference>
<dbReference type="OrthoDB" id="5086500at2759"/>
<dbReference type="Pfam" id="PF13374">
    <property type="entry name" value="TPR_10"/>
    <property type="match status" value="1"/>
</dbReference>
<accession>A0A9W8YPR7</accession>
<sequence>MASVALPPGSSSEADGEFHRDILPHIDVCLSAYGSPISPSIRDMATYHMRVAKLLQPTVLLIMRDQVQIAAKCGWVFAERGHFERAAFHLQAVKYVLEKSLGPENDRTMTSMLGLAGVYWGLGRLEEAIVLQQQVVETRARIFGASDERTLRAMDALGKSYWLHGMYKEALELQSITTKRLRAAFDKMHPRYTDTLSAMDNLGVTLGSWRRYEESLDIHEEVLRSRERLLGHAHQDTLTTKSNLAMALLDLGRVDEAQSYMLEVYHHGRQQLGKEPPWTLWSICYLAKVYIEARHLKEAQDMLEWGVEAGARSLTKNHLELARVYVRQGKLEQAEVLAAETVKLVEESRGVSHPDCIYGLWRLASLYLLRDKRTRALETAQLALGRVDMRITRAHPLGEDVEKMCRILADPSSPADQIESLKLVLQRPEQAHPHKSDQDSVSSIRLLSRGTSRTPTW</sequence>